<dbReference type="EMBL" id="CP059732">
    <property type="protein sequence ID" value="QMW05034.1"/>
    <property type="molecule type" value="Genomic_DNA"/>
</dbReference>
<dbReference type="PROSITE" id="PS52015">
    <property type="entry name" value="TONB_CTD"/>
    <property type="match status" value="1"/>
</dbReference>
<dbReference type="AlphaFoldDB" id="A0A7G5H1P2"/>
<evidence type="ECO:0000313" key="3">
    <source>
        <dbReference type="Proteomes" id="UP000515369"/>
    </source>
</evidence>
<dbReference type="InterPro" id="IPR037682">
    <property type="entry name" value="TonB_C"/>
</dbReference>
<keyword evidence="3" id="KW-1185">Reference proteome</keyword>
<protein>
    <recommendedName>
        <fullName evidence="1">TonB C-terminal domain-containing protein</fullName>
    </recommendedName>
</protein>
<dbReference type="GO" id="GO:0055085">
    <property type="term" value="P:transmembrane transport"/>
    <property type="evidence" value="ECO:0007669"/>
    <property type="project" value="InterPro"/>
</dbReference>
<dbReference type="RefSeq" id="WP_182462382.1">
    <property type="nucleotide sequence ID" value="NZ_CP059732.1"/>
</dbReference>
<proteinExistence type="predicted"/>
<organism evidence="2 3">
    <name type="scientific">Spirosoma foliorum</name>
    <dbReference type="NCBI Taxonomy" id="2710596"/>
    <lineage>
        <taxon>Bacteria</taxon>
        <taxon>Pseudomonadati</taxon>
        <taxon>Bacteroidota</taxon>
        <taxon>Cytophagia</taxon>
        <taxon>Cytophagales</taxon>
        <taxon>Cytophagaceae</taxon>
        <taxon>Spirosoma</taxon>
    </lineage>
</organism>
<dbReference type="Gene3D" id="3.30.1150.10">
    <property type="match status" value="1"/>
</dbReference>
<dbReference type="SUPFAM" id="SSF74653">
    <property type="entry name" value="TolA/TonB C-terminal domain"/>
    <property type="match status" value="1"/>
</dbReference>
<accession>A0A7G5H1P2</accession>
<evidence type="ECO:0000313" key="2">
    <source>
        <dbReference type="EMBL" id="QMW05034.1"/>
    </source>
</evidence>
<gene>
    <name evidence="2" type="ORF">H3H32_09145</name>
</gene>
<sequence>MIRLVLLLCTLSVLKTYGQIVVYKDDKGQILTKSDSYASGRQTATTATYTQVTFLESPFYTFPVWQEGKVQLDKSGKELDCELAYNLVTSEVLCKFAGDSAVKVITPELFTINNTKFVRLQNSIAGLDYRTYFSIVHNGPTKLWTSLTSQLEPRNSAEEVKTRYYKDLNIQGIYRVKTKYYIQKGDREPKLINLSKKLLLEAFADQAQALESKIPNRQLTTNDVIDIINVYDSLVVANQKSLAHLSKEELFKRSLESQITYPGWVGKQGIYGRVYAGFDVDAQGGIQNVVILSPENIGFGFTAEVKKALENLTNVSPDFKGRYAVPIAFIYTNKKEKSGPHIPINRLPEDRVGDRQMLDEIAVPYVVTMPVIASREVWGYYK</sequence>
<evidence type="ECO:0000259" key="1">
    <source>
        <dbReference type="PROSITE" id="PS52015"/>
    </source>
</evidence>
<dbReference type="Proteomes" id="UP000515369">
    <property type="component" value="Chromosome"/>
</dbReference>
<feature type="domain" description="TonB C-terminal" evidence="1">
    <location>
        <begin position="246"/>
        <end position="338"/>
    </location>
</feature>
<dbReference type="KEGG" id="sfol:H3H32_09145"/>
<name>A0A7G5H1P2_9BACT</name>
<reference evidence="2 3" key="1">
    <citation type="submission" date="2020-07" db="EMBL/GenBank/DDBJ databases">
        <title>Spirosoma foliorum sp. nov., isolated from the leaves on the Nejang mountain Korea, Republic of.</title>
        <authorList>
            <person name="Ho H."/>
            <person name="Lee Y.-J."/>
            <person name="Nurcahyanto D.-A."/>
            <person name="Kim S.-G."/>
        </authorList>
    </citation>
    <scope>NUCLEOTIDE SEQUENCE [LARGE SCALE GENOMIC DNA]</scope>
    <source>
        <strain evidence="2 3">PL0136</strain>
    </source>
</reference>